<protein>
    <recommendedName>
        <fullName evidence="5">Cytochrome c domain-containing protein</fullName>
    </recommendedName>
</protein>
<sequence length="195" mass="19760">MNSVSISWIASARKASLAALILVAAACDNGNGGSASDTDDTTTTDATNATTNNTTTNEPTTTDATDTTDGTATTDDTETPTTGSGAVDYETDIQPIWDANCTTGCHVAGGTASGWFVITPGDSHANLVGKQSIELASMQLVAPSDRDASYLWHKINNTHVEVGGNGTAMPPPPAAALSSADLDKIGAWIDAGAAE</sequence>
<dbReference type="RefSeq" id="WP_269038671.1">
    <property type="nucleotide sequence ID" value="NZ_CP114040.1"/>
</dbReference>
<reference evidence="3" key="1">
    <citation type="submission" date="2022-11" db="EMBL/GenBank/DDBJ databases">
        <title>Minimal conservation of predation-associated metabolite biosynthetic gene clusters underscores biosynthetic potential of Myxococcota including descriptions for ten novel species: Archangium lansinium sp. nov., Myxococcus landrumus sp. nov., Nannocystis bai.</title>
        <authorList>
            <person name="Ahearne A."/>
            <person name="Stevens C."/>
            <person name="Dowd S."/>
        </authorList>
    </citation>
    <scope>NUCLEOTIDE SEQUENCE</scope>
    <source>
        <strain evidence="3">Fl3</strain>
    </source>
</reference>
<evidence type="ECO:0000256" key="2">
    <source>
        <dbReference type="SAM" id="SignalP"/>
    </source>
</evidence>
<evidence type="ECO:0000313" key="3">
    <source>
        <dbReference type="EMBL" id="WAS96331.1"/>
    </source>
</evidence>
<dbReference type="Proteomes" id="UP001164459">
    <property type="component" value="Chromosome"/>
</dbReference>
<accession>A0ABY7HAT5</accession>
<keyword evidence="2" id="KW-0732">Signal</keyword>
<name>A0ABY7HAT5_9BACT</name>
<organism evidence="3 4">
    <name type="scientific">Nannocystis punicea</name>
    <dbReference type="NCBI Taxonomy" id="2995304"/>
    <lineage>
        <taxon>Bacteria</taxon>
        <taxon>Pseudomonadati</taxon>
        <taxon>Myxococcota</taxon>
        <taxon>Polyangia</taxon>
        <taxon>Nannocystales</taxon>
        <taxon>Nannocystaceae</taxon>
        <taxon>Nannocystis</taxon>
    </lineage>
</organism>
<feature type="compositionally biased region" description="Low complexity" evidence="1">
    <location>
        <begin position="43"/>
        <end position="83"/>
    </location>
</feature>
<evidence type="ECO:0000313" key="4">
    <source>
        <dbReference type="Proteomes" id="UP001164459"/>
    </source>
</evidence>
<feature type="signal peptide" evidence="2">
    <location>
        <begin position="1"/>
        <end position="26"/>
    </location>
</feature>
<feature type="region of interest" description="Disordered" evidence="1">
    <location>
        <begin position="31"/>
        <end position="88"/>
    </location>
</feature>
<dbReference type="EMBL" id="CP114040">
    <property type="protein sequence ID" value="WAS96331.1"/>
    <property type="molecule type" value="Genomic_DNA"/>
</dbReference>
<evidence type="ECO:0008006" key="5">
    <source>
        <dbReference type="Google" id="ProtNLM"/>
    </source>
</evidence>
<gene>
    <name evidence="3" type="ORF">O0S08_09240</name>
</gene>
<proteinExistence type="predicted"/>
<evidence type="ECO:0000256" key="1">
    <source>
        <dbReference type="SAM" id="MobiDB-lite"/>
    </source>
</evidence>
<feature type="chain" id="PRO_5046762124" description="Cytochrome c domain-containing protein" evidence="2">
    <location>
        <begin position="27"/>
        <end position="195"/>
    </location>
</feature>
<keyword evidence="4" id="KW-1185">Reference proteome</keyword>